<feature type="non-terminal residue" evidence="1">
    <location>
        <position position="1"/>
    </location>
</feature>
<evidence type="ECO:0000313" key="2">
    <source>
        <dbReference type="EMBL" id="CAK5283549.1"/>
    </source>
</evidence>
<reference evidence="1" key="1">
    <citation type="submission" date="2023-11" db="EMBL/GenBank/DDBJ databases">
        <authorList>
            <person name="De Vega J J."/>
            <person name="De Vega J J."/>
        </authorList>
    </citation>
    <scope>NUCLEOTIDE SEQUENCE</scope>
</reference>
<gene>
    <name evidence="1" type="ORF">MYCIT1_LOCUS36122</name>
    <name evidence="2" type="ORF">MYCIT1_LOCUS36156</name>
</gene>
<evidence type="ECO:0000313" key="1">
    <source>
        <dbReference type="EMBL" id="CAK5283532.1"/>
    </source>
</evidence>
<dbReference type="EMBL" id="CAVNYO010000468">
    <property type="protein sequence ID" value="CAK5283549.1"/>
    <property type="molecule type" value="Genomic_DNA"/>
</dbReference>
<sequence length="94" mass="10732">RIYHRLKGGVVGSADHDFTGHWQRREHVWGWKCCSALRGLPQKAPVLGILSILWIEAVTVMYSTQVIPVIGLSYNLCSRHHIAVVNHVHQKIVW</sequence>
<proteinExistence type="predicted"/>
<name>A0AAD2I073_9AGAR</name>
<accession>A0AAD2I073</accession>
<protein>
    <submittedName>
        <fullName evidence="1">Uncharacterized protein</fullName>
    </submittedName>
</protein>
<comment type="caution">
    <text evidence="1">The sequence shown here is derived from an EMBL/GenBank/DDBJ whole genome shotgun (WGS) entry which is preliminary data.</text>
</comment>
<organism evidence="1 3">
    <name type="scientific">Mycena citricolor</name>
    <dbReference type="NCBI Taxonomy" id="2018698"/>
    <lineage>
        <taxon>Eukaryota</taxon>
        <taxon>Fungi</taxon>
        <taxon>Dikarya</taxon>
        <taxon>Basidiomycota</taxon>
        <taxon>Agaricomycotina</taxon>
        <taxon>Agaricomycetes</taxon>
        <taxon>Agaricomycetidae</taxon>
        <taxon>Agaricales</taxon>
        <taxon>Marasmiineae</taxon>
        <taxon>Mycenaceae</taxon>
        <taxon>Mycena</taxon>
    </lineage>
</organism>
<dbReference type="AlphaFoldDB" id="A0AAD2I073"/>
<keyword evidence="3" id="KW-1185">Reference proteome</keyword>
<dbReference type="Proteomes" id="UP001295794">
    <property type="component" value="Unassembled WGS sequence"/>
</dbReference>
<evidence type="ECO:0000313" key="3">
    <source>
        <dbReference type="Proteomes" id="UP001295794"/>
    </source>
</evidence>
<feature type="non-terminal residue" evidence="1">
    <location>
        <position position="94"/>
    </location>
</feature>
<dbReference type="EMBL" id="CAVNYO010000467">
    <property type="protein sequence ID" value="CAK5283532.1"/>
    <property type="molecule type" value="Genomic_DNA"/>
</dbReference>